<proteinExistence type="predicted"/>
<dbReference type="PROSITE" id="PS50853">
    <property type="entry name" value="FN3"/>
    <property type="match status" value="2"/>
</dbReference>
<feature type="domain" description="Fibronectin type-III" evidence="4">
    <location>
        <begin position="203"/>
        <end position="300"/>
    </location>
</feature>
<dbReference type="CDD" id="cd00063">
    <property type="entry name" value="FN3"/>
    <property type="match status" value="1"/>
</dbReference>
<comment type="caution">
    <text evidence="5">The sequence shown here is derived from an EMBL/GenBank/DDBJ whole genome shotgun (WGS) entry which is preliminary data.</text>
</comment>
<dbReference type="PANTHER" id="PTHR46708">
    <property type="entry name" value="TENASCIN"/>
    <property type="match status" value="1"/>
</dbReference>
<dbReference type="AlphaFoldDB" id="A0AA35WZ12"/>
<organism evidence="5 6">
    <name type="scientific">Geodia barretti</name>
    <name type="common">Barrett's horny sponge</name>
    <dbReference type="NCBI Taxonomy" id="519541"/>
    <lineage>
        <taxon>Eukaryota</taxon>
        <taxon>Metazoa</taxon>
        <taxon>Porifera</taxon>
        <taxon>Demospongiae</taxon>
        <taxon>Heteroscleromorpha</taxon>
        <taxon>Tetractinellida</taxon>
        <taxon>Astrophorina</taxon>
        <taxon>Geodiidae</taxon>
        <taxon>Geodia</taxon>
    </lineage>
</organism>
<evidence type="ECO:0000313" key="6">
    <source>
        <dbReference type="Proteomes" id="UP001174909"/>
    </source>
</evidence>
<dbReference type="InterPro" id="IPR050991">
    <property type="entry name" value="ECM_Regulatory_Proteins"/>
</dbReference>
<dbReference type="Gene3D" id="2.60.40.10">
    <property type="entry name" value="Immunoglobulins"/>
    <property type="match status" value="2"/>
</dbReference>
<keyword evidence="3" id="KW-1133">Transmembrane helix</keyword>
<dbReference type="Proteomes" id="UP001174909">
    <property type="component" value="Unassembled WGS sequence"/>
</dbReference>
<gene>
    <name evidence="5" type="ORF">GBAR_LOCUS18004</name>
</gene>
<feature type="compositionally biased region" description="Polar residues" evidence="2">
    <location>
        <begin position="477"/>
        <end position="490"/>
    </location>
</feature>
<keyword evidence="6" id="KW-1185">Reference proteome</keyword>
<dbReference type="Pfam" id="PF00041">
    <property type="entry name" value="fn3"/>
    <property type="match status" value="2"/>
</dbReference>
<feature type="transmembrane region" description="Helical" evidence="3">
    <location>
        <begin position="539"/>
        <end position="564"/>
    </location>
</feature>
<name>A0AA35WZ12_GEOBA</name>
<feature type="domain" description="Fibronectin type-III" evidence="4">
    <location>
        <begin position="109"/>
        <end position="202"/>
    </location>
</feature>
<reference evidence="5" key="1">
    <citation type="submission" date="2023-03" db="EMBL/GenBank/DDBJ databases">
        <authorList>
            <person name="Steffen K."/>
            <person name="Cardenas P."/>
        </authorList>
    </citation>
    <scope>NUCLEOTIDE SEQUENCE</scope>
</reference>
<dbReference type="InterPro" id="IPR013783">
    <property type="entry name" value="Ig-like_fold"/>
</dbReference>
<accession>A0AA35WZ12</accession>
<evidence type="ECO:0000313" key="5">
    <source>
        <dbReference type="EMBL" id="CAI8031767.1"/>
    </source>
</evidence>
<keyword evidence="3" id="KW-0812">Transmembrane</keyword>
<dbReference type="SMART" id="SM00060">
    <property type="entry name" value="FN3"/>
    <property type="match status" value="4"/>
</dbReference>
<dbReference type="PANTHER" id="PTHR46708:SF2">
    <property type="entry name" value="FIBRONECTIN TYPE-III DOMAIN-CONTAINING PROTEIN"/>
    <property type="match status" value="1"/>
</dbReference>
<keyword evidence="1" id="KW-0677">Repeat</keyword>
<evidence type="ECO:0000256" key="3">
    <source>
        <dbReference type="SAM" id="Phobius"/>
    </source>
</evidence>
<sequence>MARSGFCTFTTPRRTSPSNIVVMQQYPGSPSAHVTWKYSAALSDLDRFEVAMKADEELLFFQKVTNDRLATTVGRLLPLKKHVITVFAVYRDGQKTENSVEYNHTDLPSPEELKFIPEYSGSPKATLTWSFPHPKKDLSYFRVTAEVEGKGSVFDERVTKEENQHQLRNLRPSEKHKLSVVAVYKEGDEKCCNIEIHHTDRSSPTKLEVMQEISGSNEAQVKWEFPDNCTPLLSDFFVHVIAEDNQEIVEEMKVASSAKQYKIFNLQPSTQYRVTVTARYNDGFERDAMKEHLNCELQAADLQNVTLTKLRNRDSKSVYRIDWSYENDNPLLNVKSFEVQATRTDPERSELPVPFAVTNPNLRSMEIELAGGATYSICVETHFVSKGLRPKKSKDIQITTPPDNDVKPMIDVPEENVQQNLATAIISEPLILQKGESYACEGLRLVGIKYLVKEVPQHDGGDSREEETFKNFKEPYSPNSNTRSHNQPQSKAIPDLKAGTNHLIRLRAEYSTGDCIESDPIRFYTQPYTDIQKCRCCSIYISVFAFLTLVLLSSLFICGSFGAYRIVLHRSTTCSTDYVLTYDSVDCGEANSLYYGTIQLSGNQQKGDTLLGVIQAWLVKKTDLVFYSKLQPPVLDSGNFSARQQILLRGWQIYTWTGSVIYGYCCIVNNGIGDVTAKFYMFTSDKDAVNFANGQGAENSILHDSIQIPPSKQQCFHGWGAERPFTVSQSAYHFIGVDIPGNTTFYSNITILQKYVNGSDYGTTHFFQYDNSTDFSLPGELFSHDEYVTICKAPLYLRTTTPEIVSTTLSARLMKDESLASRVGSESLHLTSCNEPHHWVDKVFPWTLAAGLPVFVLSIISFSAVCFRMCKYHKDRLFLSCVFSTRLHNGYDSIQ</sequence>
<protein>
    <submittedName>
        <fullName evidence="5">Tenascin-N</fullName>
    </submittedName>
</protein>
<dbReference type="SUPFAM" id="SSF49265">
    <property type="entry name" value="Fibronectin type III"/>
    <property type="match status" value="2"/>
</dbReference>
<dbReference type="InterPro" id="IPR036116">
    <property type="entry name" value="FN3_sf"/>
</dbReference>
<dbReference type="EMBL" id="CASHTH010002562">
    <property type="protein sequence ID" value="CAI8031767.1"/>
    <property type="molecule type" value="Genomic_DNA"/>
</dbReference>
<evidence type="ECO:0000256" key="2">
    <source>
        <dbReference type="SAM" id="MobiDB-lite"/>
    </source>
</evidence>
<keyword evidence="3" id="KW-0472">Membrane</keyword>
<feature type="transmembrane region" description="Helical" evidence="3">
    <location>
        <begin position="653"/>
        <end position="672"/>
    </location>
</feature>
<dbReference type="InterPro" id="IPR003961">
    <property type="entry name" value="FN3_dom"/>
</dbReference>
<evidence type="ECO:0000259" key="4">
    <source>
        <dbReference type="PROSITE" id="PS50853"/>
    </source>
</evidence>
<feature type="transmembrane region" description="Helical" evidence="3">
    <location>
        <begin position="844"/>
        <end position="867"/>
    </location>
</feature>
<evidence type="ECO:0000256" key="1">
    <source>
        <dbReference type="ARBA" id="ARBA00022737"/>
    </source>
</evidence>
<feature type="region of interest" description="Disordered" evidence="2">
    <location>
        <begin position="472"/>
        <end position="492"/>
    </location>
</feature>